<dbReference type="OrthoDB" id="3742900at2"/>
<dbReference type="AlphaFoldDB" id="A0A0A7IBS4"/>
<dbReference type="STRING" id="1447715.AH67_04400"/>
<dbReference type="EMBL" id="CP007457">
    <property type="protein sequence ID" value="AIZ16264.1"/>
    <property type="molecule type" value="Genomic_DNA"/>
</dbReference>
<keyword evidence="2" id="KW-0812">Transmembrane</keyword>
<accession>A0A0A7IBS4</accession>
<organism evidence="3 4">
    <name type="scientific">Bifidobacterium pseudolongum PV8-2</name>
    <dbReference type="NCBI Taxonomy" id="1447715"/>
    <lineage>
        <taxon>Bacteria</taxon>
        <taxon>Bacillati</taxon>
        <taxon>Actinomycetota</taxon>
        <taxon>Actinomycetes</taxon>
        <taxon>Bifidobacteriales</taxon>
        <taxon>Bifidobacteriaceae</taxon>
        <taxon>Bifidobacterium</taxon>
    </lineage>
</organism>
<evidence type="ECO:0000313" key="4">
    <source>
        <dbReference type="Proteomes" id="UP000030636"/>
    </source>
</evidence>
<reference evidence="3 4" key="1">
    <citation type="journal article" date="2015" name="Genome Announc.">
        <title>Bifidobacterium pseudolongum Strain PV8-2, Isolated from a Stool Sample of an Anemic Kenyan Infant.</title>
        <authorList>
            <person name="Vazquez-Gutierrez P."/>
            <person name="Lacroix C."/>
            <person name="Chassard C."/>
            <person name="Klumpp J."/>
            <person name="Stevens M.J."/>
            <person name="Jans C."/>
        </authorList>
    </citation>
    <scope>NUCLEOTIDE SEQUENCE [LARGE SCALE GENOMIC DNA]</scope>
    <source>
        <strain evidence="3 4">PV8-2</strain>
    </source>
</reference>
<feature type="transmembrane region" description="Helical" evidence="2">
    <location>
        <begin position="381"/>
        <end position="400"/>
    </location>
</feature>
<dbReference type="KEGG" id="bpsp:AH67_04400"/>
<protein>
    <submittedName>
        <fullName evidence="3">Permease</fullName>
    </submittedName>
</protein>
<name>A0A0A7IBS4_9BIFI</name>
<feature type="transmembrane region" description="Helical" evidence="2">
    <location>
        <begin position="136"/>
        <end position="156"/>
    </location>
</feature>
<dbReference type="Proteomes" id="UP000030636">
    <property type="component" value="Chromosome"/>
</dbReference>
<dbReference type="InterPro" id="IPR045931">
    <property type="entry name" value="DUF6350"/>
</dbReference>
<feature type="transmembrane region" description="Helical" evidence="2">
    <location>
        <begin position="327"/>
        <end position="352"/>
    </location>
</feature>
<keyword evidence="2" id="KW-0472">Membrane</keyword>
<keyword evidence="2" id="KW-1133">Transmembrane helix</keyword>
<feature type="transmembrane region" description="Helical" evidence="2">
    <location>
        <begin position="12"/>
        <end position="37"/>
    </location>
</feature>
<feature type="transmembrane region" description="Helical" evidence="2">
    <location>
        <begin position="286"/>
        <end position="306"/>
    </location>
</feature>
<feature type="transmembrane region" description="Helical" evidence="2">
    <location>
        <begin position="69"/>
        <end position="89"/>
    </location>
</feature>
<dbReference type="HOGENOM" id="CLU_038559_0_0_11"/>
<evidence type="ECO:0000256" key="2">
    <source>
        <dbReference type="SAM" id="Phobius"/>
    </source>
</evidence>
<evidence type="ECO:0000256" key="1">
    <source>
        <dbReference type="SAM" id="MobiDB-lite"/>
    </source>
</evidence>
<feature type="transmembrane region" description="Helical" evidence="2">
    <location>
        <begin position="220"/>
        <end position="243"/>
    </location>
</feature>
<sequence>MEKRLVPWIKGIAAAVAAMLIYAVPLGLMTALVLLVAAMEEGSNVLSAQTVPLSKAVILLSEGVGFQGGSIVMGVTPLLLTILLIALIRTVCTKTSTDPRAFVSGAVVWLLLQHVLMSGLHVRLEDSTGVVMGKALLIYTLGYLLAAVPHMPLLGVTKNYIRRYASAPVRHSIRVGVRTALILLAGVALVGLGTVIVWITLGHHQMSAWFDALHMQTGSRVLMCVIGLAWLPNVCLWAISWLFGAGFSIGEAANYTLWSSTTQDLPPLPLFALFPQAIDHDALRTAVMLIPLGLGIAVGLSMLFARSGFHIRLKQDSLDMRSLLMDFAYPAGAFCISAAVLSIVNAIVFPLANGSLGSHRLAHVGVDVRQATNAVARPCSIGLFIAWGAVLVITAVVFTVRWGMARHAADSHSSSAKPLGEDQVTEKPESTHRVVNSTPQKEKQGDDEPTATTGLGVRIP</sequence>
<dbReference type="Pfam" id="PF19877">
    <property type="entry name" value="DUF6350"/>
    <property type="match status" value="1"/>
</dbReference>
<feature type="region of interest" description="Disordered" evidence="1">
    <location>
        <begin position="411"/>
        <end position="460"/>
    </location>
</feature>
<feature type="transmembrane region" description="Helical" evidence="2">
    <location>
        <begin position="101"/>
        <end position="124"/>
    </location>
</feature>
<keyword evidence="4" id="KW-1185">Reference proteome</keyword>
<dbReference type="RefSeq" id="WP_039171790.1">
    <property type="nucleotide sequence ID" value="NZ_CP007457.1"/>
</dbReference>
<proteinExistence type="predicted"/>
<feature type="transmembrane region" description="Helical" evidence="2">
    <location>
        <begin position="177"/>
        <end position="200"/>
    </location>
</feature>
<evidence type="ECO:0000313" key="3">
    <source>
        <dbReference type="EMBL" id="AIZ16264.1"/>
    </source>
</evidence>
<gene>
    <name evidence="3" type="ORF">AH67_04400</name>
</gene>